<feature type="compositionally biased region" description="Basic and acidic residues" evidence="3">
    <location>
        <begin position="79"/>
        <end position="88"/>
    </location>
</feature>
<proteinExistence type="inferred from homology"/>
<evidence type="ECO:0000313" key="4">
    <source>
        <dbReference type="EMBL" id="BBZ26470.1"/>
    </source>
</evidence>
<dbReference type="InterPro" id="IPR051416">
    <property type="entry name" value="phD-YefM_TA_antitoxins"/>
</dbReference>
<dbReference type="GO" id="GO:0097351">
    <property type="term" value="F:toxin sequestering activity"/>
    <property type="evidence" value="ECO:0007669"/>
    <property type="project" value="TreeGrafter"/>
</dbReference>
<gene>
    <name evidence="4" type="ORF">MMAD_07650</name>
</gene>
<dbReference type="InterPro" id="IPR036165">
    <property type="entry name" value="YefM-like_sf"/>
</dbReference>
<comment type="function">
    <text evidence="2">Antitoxin component of a type II toxin-antitoxin (TA) system.</text>
</comment>
<keyword evidence="5" id="KW-1185">Reference proteome</keyword>
<dbReference type="EMBL" id="AP022610">
    <property type="protein sequence ID" value="BBZ26470.1"/>
    <property type="molecule type" value="Genomic_DNA"/>
</dbReference>
<organism evidence="4 5">
    <name type="scientific">Mycolicibacterium madagascariense</name>
    <dbReference type="NCBI Taxonomy" id="212765"/>
    <lineage>
        <taxon>Bacteria</taxon>
        <taxon>Bacillati</taxon>
        <taxon>Actinomycetota</taxon>
        <taxon>Actinomycetes</taxon>
        <taxon>Mycobacteriales</taxon>
        <taxon>Mycobacteriaceae</taxon>
        <taxon>Mycolicibacterium</taxon>
    </lineage>
</organism>
<dbReference type="InterPro" id="IPR006442">
    <property type="entry name" value="Antitoxin_Phd/YefM"/>
</dbReference>
<dbReference type="SUPFAM" id="SSF143120">
    <property type="entry name" value="YefM-like"/>
    <property type="match status" value="1"/>
</dbReference>
<accession>A0A7I7XAW2</accession>
<evidence type="ECO:0000256" key="3">
    <source>
        <dbReference type="SAM" id="MobiDB-lite"/>
    </source>
</evidence>
<comment type="similarity">
    <text evidence="1 2">Belongs to the phD/YefM antitoxin family.</text>
</comment>
<evidence type="ECO:0000256" key="2">
    <source>
        <dbReference type="RuleBase" id="RU362080"/>
    </source>
</evidence>
<feature type="region of interest" description="Disordered" evidence="3">
    <location>
        <begin position="54"/>
        <end position="88"/>
    </location>
</feature>
<protein>
    <recommendedName>
        <fullName evidence="2">Antitoxin</fullName>
    </recommendedName>
</protein>
<dbReference type="FunFam" id="3.40.1620.10:FF:000002">
    <property type="entry name" value="Antitoxin"/>
    <property type="match status" value="1"/>
</dbReference>
<name>A0A7I7XAW2_9MYCO</name>
<dbReference type="Gene3D" id="3.40.1620.10">
    <property type="entry name" value="YefM-like domain"/>
    <property type="match status" value="1"/>
</dbReference>
<evidence type="ECO:0000313" key="5">
    <source>
        <dbReference type="Proteomes" id="UP000466517"/>
    </source>
</evidence>
<dbReference type="Pfam" id="PF02604">
    <property type="entry name" value="PhdYeFM_antitox"/>
    <property type="match status" value="1"/>
</dbReference>
<dbReference type="Proteomes" id="UP000466517">
    <property type="component" value="Chromosome"/>
</dbReference>
<dbReference type="PANTHER" id="PTHR35377:SF5">
    <property type="entry name" value="ANTITOXIN VAPB46"/>
    <property type="match status" value="1"/>
</dbReference>
<dbReference type="PANTHER" id="PTHR35377">
    <property type="entry name" value="ANTITOXIN VAPB49-RELATED-RELATED"/>
    <property type="match status" value="1"/>
</dbReference>
<dbReference type="NCBIfam" id="TIGR01552">
    <property type="entry name" value="phd_fam"/>
    <property type="match status" value="1"/>
</dbReference>
<dbReference type="RefSeq" id="WP_163732755.1">
    <property type="nucleotide sequence ID" value="NZ_AP022610.1"/>
</dbReference>
<dbReference type="KEGG" id="mmag:MMAD_07650"/>
<evidence type="ECO:0000256" key="1">
    <source>
        <dbReference type="ARBA" id="ARBA00009981"/>
    </source>
</evidence>
<dbReference type="AlphaFoldDB" id="A0A7I7XAW2"/>
<reference evidence="4 5" key="1">
    <citation type="journal article" date="2019" name="Emerg. Microbes Infect.">
        <title>Comprehensive subspecies identification of 175 nontuberculous mycobacteria species based on 7547 genomic profiles.</title>
        <authorList>
            <person name="Matsumoto Y."/>
            <person name="Kinjo T."/>
            <person name="Motooka D."/>
            <person name="Nabeya D."/>
            <person name="Jung N."/>
            <person name="Uechi K."/>
            <person name="Horii T."/>
            <person name="Iida T."/>
            <person name="Fujita J."/>
            <person name="Nakamura S."/>
        </authorList>
    </citation>
    <scope>NUCLEOTIDE SEQUENCE [LARGE SCALE GENOMIC DNA]</scope>
    <source>
        <strain evidence="4 5">JCM 13574</strain>
    </source>
</reference>
<sequence>MEEIGVRELRQHASRYLRRVAAGETIEVTDRGRPVARLVPITGDPWQDLIDAGEVQPGSGREAMSGITPRDYGFSASRALDDLRDGER</sequence>